<dbReference type="Proteomes" id="UP000008065">
    <property type="component" value="Unassembled WGS sequence"/>
</dbReference>
<reference evidence="2" key="1">
    <citation type="journal article" date="2011" name="Genetics">
        <title>Massive changes in genome architecture accompany the transition to self-fertility in the filamentous fungus Neurospora tetrasperma.</title>
        <authorList>
            <person name="Ellison C.E."/>
            <person name="Stajich J.E."/>
            <person name="Jacobson D.J."/>
            <person name="Natvig D.O."/>
            <person name="Lapidus A."/>
            <person name="Foster B."/>
            <person name="Aerts A."/>
            <person name="Riley R."/>
            <person name="Lindquist E.A."/>
            <person name="Grigoriev I.V."/>
            <person name="Taylor J.W."/>
        </authorList>
    </citation>
    <scope>NUCLEOTIDE SEQUENCE [LARGE SCALE GENOMIC DNA]</scope>
    <source>
        <strain evidence="2">FGSC 2508 / P0657</strain>
    </source>
</reference>
<dbReference type="HOGENOM" id="CLU_2705432_0_0_1"/>
<organism evidence="1 2">
    <name type="scientific">Neurospora tetrasperma (strain FGSC 2508 / ATCC MYA-4615 / P0657)</name>
    <dbReference type="NCBI Taxonomy" id="510951"/>
    <lineage>
        <taxon>Eukaryota</taxon>
        <taxon>Fungi</taxon>
        <taxon>Dikarya</taxon>
        <taxon>Ascomycota</taxon>
        <taxon>Pezizomycotina</taxon>
        <taxon>Sordariomycetes</taxon>
        <taxon>Sordariomycetidae</taxon>
        <taxon>Sordariales</taxon>
        <taxon>Sordariaceae</taxon>
        <taxon>Neurospora</taxon>
    </lineage>
</organism>
<keyword evidence="2" id="KW-1185">Reference proteome</keyword>
<proteinExistence type="predicted"/>
<dbReference type="GeneID" id="20823240"/>
<dbReference type="KEGG" id="nte:NEUTE1DRAFT117234"/>
<dbReference type="AlphaFoldDB" id="F8MNR6"/>
<dbReference type="RefSeq" id="XP_009851817.1">
    <property type="nucleotide sequence ID" value="XM_009853515.1"/>
</dbReference>
<gene>
    <name evidence="1" type="ORF">NEUTE1DRAFT_117234</name>
</gene>
<protein>
    <submittedName>
        <fullName evidence="1">Uncharacterized protein</fullName>
    </submittedName>
</protein>
<evidence type="ECO:0000313" key="2">
    <source>
        <dbReference type="Proteomes" id="UP000008065"/>
    </source>
</evidence>
<evidence type="ECO:0000313" key="1">
    <source>
        <dbReference type="EMBL" id="EGO56188.1"/>
    </source>
</evidence>
<name>F8MNR6_NEUT8</name>
<accession>F8MNR6</accession>
<dbReference type="VEuPathDB" id="FungiDB:NEUTE1DRAFT_117234"/>
<dbReference type="EMBL" id="GL891305">
    <property type="protein sequence ID" value="EGO56188.1"/>
    <property type="molecule type" value="Genomic_DNA"/>
</dbReference>
<sequence length="73" mass="8241">MESRLCLRFIHPSALARVDVEARGKRVGEVEAHWKVNFLIGDTKLGWWGEETGRIGVLVSRGREKSGYGETQD</sequence>